<feature type="signal peptide" evidence="2">
    <location>
        <begin position="1"/>
        <end position="24"/>
    </location>
</feature>
<accession>A0A510K1T6</accession>
<organism evidence="3 4">
    <name type="scientific">Leptotrichia trevisanii</name>
    <dbReference type="NCBI Taxonomy" id="109328"/>
    <lineage>
        <taxon>Bacteria</taxon>
        <taxon>Fusobacteriati</taxon>
        <taxon>Fusobacteriota</taxon>
        <taxon>Fusobacteriia</taxon>
        <taxon>Fusobacteriales</taxon>
        <taxon>Leptotrichiaceae</taxon>
        <taxon>Leptotrichia</taxon>
    </lineage>
</organism>
<evidence type="ECO:0000313" key="3">
    <source>
        <dbReference type="EMBL" id="BBM45444.1"/>
    </source>
</evidence>
<proteinExistence type="predicted"/>
<dbReference type="RefSeq" id="WP_155282864.1">
    <property type="nucleotide sequence ID" value="NZ_AP019831.1"/>
</dbReference>
<feature type="chain" id="PRO_5021872619" description="Lipoprotein" evidence="2">
    <location>
        <begin position="25"/>
        <end position="197"/>
    </location>
</feature>
<dbReference type="AlphaFoldDB" id="A0A510K1T6"/>
<gene>
    <name evidence="3" type="ORF">JMUB3870_1563</name>
</gene>
<evidence type="ECO:0008006" key="5">
    <source>
        <dbReference type="Google" id="ProtNLM"/>
    </source>
</evidence>
<feature type="region of interest" description="Disordered" evidence="1">
    <location>
        <begin position="25"/>
        <end position="53"/>
    </location>
</feature>
<dbReference type="PROSITE" id="PS51257">
    <property type="entry name" value="PROKAR_LIPOPROTEIN"/>
    <property type="match status" value="1"/>
</dbReference>
<protein>
    <recommendedName>
        <fullName evidence="5">Lipoprotein</fullName>
    </recommendedName>
</protein>
<reference evidence="3 4" key="1">
    <citation type="submission" date="2019-07" db="EMBL/GenBank/DDBJ databases">
        <title>Complete Genome Sequence of Leptotrichia trevisanii Strain JMUB3870.</title>
        <authorList>
            <person name="Watanabe S."/>
            <person name="Cui L."/>
        </authorList>
    </citation>
    <scope>NUCLEOTIDE SEQUENCE [LARGE SCALE GENOMIC DNA]</scope>
    <source>
        <strain evidence="3 4">JMUB3870</strain>
    </source>
</reference>
<evidence type="ECO:0000256" key="2">
    <source>
        <dbReference type="SAM" id="SignalP"/>
    </source>
</evidence>
<evidence type="ECO:0000256" key="1">
    <source>
        <dbReference type="SAM" id="MobiDB-lite"/>
    </source>
</evidence>
<evidence type="ECO:0000313" key="4">
    <source>
        <dbReference type="Proteomes" id="UP000422644"/>
    </source>
</evidence>
<feature type="compositionally biased region" description="Polar residues" evidence="1">
    <location>
        <begin position="30"/>
        <end position="43"/>
    </location>
</feature>
<dbReference type="EMBL" id="AP019831">
    <property type="protein sequence ID" value="BBM45444.1"/>
    <property type="molecule type" value="Genomic_DNA"/>
</dbReference>
<keyword evidence="2" id="KW-0732">Signal</keyword>
<dbReference type="Proteomes" id="UP000422644">
    <property type="component" value="Chromosome"/>
</dbReference>
<dbReference type="OrthoDB" id="81802at2"/>
<keyword evidence="4" id="KW-1185">Reference proteome</keyword>
<sequence length="197" mass="22055">MNISKKITVLLFLMLLLFSCGDNNRENEDTANTTTTKQKSNSGNTDTETKNKTENTIQGIRYGNDTVGYVTKPENWLEFTDPNSSPTAVQLSIDPVNIVTLDILSKDGKANSEKAAYVLMQKYLNEGIPKENITLDPVDINGYQGTSLTIKYNDGTIMIVNCIDHEGKVYFISMEGLQNRQTLMEMAKVIETWKPTK</sequence>
<name>A0A510K1T6_9FUSO</name>